<keyword evidence="2" id="KW-0808">Transferase</keyword>
<dbReference type="PANTHER" id="PTHR31544:SF4">
    <property type="entry name" value="GAMMA-GLUTAMYLCYCLOTRANSFERASE-RELATED"/>
    <property type="match status" value="1"/>
</dbReference>
<evidence type="ECO:0000259" key="4">
    <source>
        <dbReference type="Pfam" id="PF06094"/>
    </source>
</evidence>
<protein>
    <recommendedName>
        <fullName evidence="3">Putative gamma-glutamylcyclotransferase</fullName>
    </recommendedName>
</protein>
<dbReference type="PANTHER" id="PTHR31544">
    <property type="entry name" value="AIG2-LIKE PROTEIN D"/>
    <property type="match status" value="1"/>
</dbReference>
<dbReference type="Gene3D" id="3.10.490.10">
    <property type="entry name" value="Gamma-glutamyl cyclotransferase-like"/>
    <property type="match status" value="1"/>
</dbReference>
<evidence type="ECO:0000256" key="3">
    <source>
        <dbReference type="ARBA" id="ARBA00030602"/>
    </source>
</evidence>
<dbReference type="Pfam" id="PF06094">
    <property type="entry name" value="GGACT"/>
    <property type="match status" value="1"/>
</dbReference>
<evidence type="ECO:0000313" key="6">
    <source>
        <dbReference type="Proteomes" id="UP000178912"/>
    </source>
</evidence>
<gene>
    <name evidence="5" type="ORF">RAG0_10199</name>
</gene>
<name>A0A1E1KYX0_9HELO</name>
<dbReference type="InterPro" id="IPR013024">
    <property type="entry name" value="GGCT-like"/>
</dbReference>
<organism evidence="5 6">
    <name type="scientific">Rhynchosporium agropyri</name>
    <dbReference type="NCBI Taxonomy" id="914238"/>
    <lineage>
        <taxon>Eukaryota</taxon>
        <taxon>Fungi</taxon>
        <taxon>Dikarya</taxon>
        <taxon>Ascomycota</taxon>
        <taxon>Pezizomycotina</taxon>
        <taxon>Leotiomycetes</taxon>
        <taxon>Helotiales</taxon>
        <taxon>Ploettnerulaceae</taxon>
        <taxon>Rhynchosporium</taxon>
    </lineage>
</organism>
<dbReference type="InterPro" id="IPR045038">
    <property type="entry name" value="AIG2-like"/>
</dbReference>
<dbReference type="GO" id="GO:0016740">
    <property type="term" value="F:transferase activity"/>
    <property type="evidence" value="ECO:0007669"/>
    <property type="project" value="UniProtKB-KW"/>
</dbReference>
<comment type="similarity">
    <text evidence="1">Belongs to the gamma-glutamylcyclotransferase family.</text>
</comment>
<sequence>MNAFFVAQTTMDLFDELENLALSATYEAPEDESSTTPHDPDHATIKMWQDRFGYTYDEAAALISITKSTPMTSAQQPMITPAQARTIYLLKLDGPLSTPSKVKEIANLPAIPECHLGSSDDGSSMFCKVDGRAKLAIENWLSVHNKDFRPLFVPFGRAYKELSSTSLYPTLGIDTTLPQFRPQDLQFLDHAHSFGQKKDQFPVWYFFYGTLASAPKLCSLLSLPDEEAPVLLKASVKGGKMETWGNGKYNALINGSEDSRIDGWVYMVISEEYEDALRKYETEAYEVVKCEIEMEGKNVQGCTSRFTGAVD</sequence>
<keyword evidence="6" id="KW-1185">Reference proteome</keyword>
<evidence type="ECO:0000256" key="2">
    <source>
        <dbReference type="ARBA" id="ARBA00022679"/>
    </source>
</evidence>
<dbReference type="InterPro" id="IPR009288">
    <property type="entry name" value="AIG2-like_dom"/>
</dbReference>
<evidence type="ECO:0000256" key="1">
    <source>
        <dbReference type="ARBA" id="ARBA00008861"/>
    </source>
</evidence>
<dbReference type="OrthoDB" id="3262926at2759"/>
<reference evidence="6" key="1">
    <citation type="submission" date="2016-03" db="EMBL/GenBank/DDBJ databases">
        <authorList>
            <person name="Guldener U."/>
        </authorList>
    </citation>
    <scope>NUCLEOTIDE SEQUENCE [LARGE SCALE GENOMIC DNA]</scope>
    <source>
        <strain evidence="6">04CH-RAC-A.6.1</strain>
    </source>
</reference>
<dbReference type="Proteomes" id="UP000178912">
    <property type="component" value="Unassembled WGS sequence"/>
</dbReference>
<accession>A0A1E1KYX0</accession>
<dbReference type="CDD" id="cd06661">
    <property type="entry name" value="GGCT_like"/>
    <property type="match status" value="1"/>
</dbReference>
<evidence type="ECO:0000313" key="5">
    <source>
        <dbReference type="EMBL" id="CZT03457.1"/>
    </source>
</evidence>
<proteinExistence type="inferred from homology"/>
<dbReference type="InterPro" id="IPR036568">
    <property type="entry name" value="GGCT-like_sf"/>
</dbReference>
<dbReference type="SUPFAM" id="SSF110857">
    <property type="entry name" value="Gamma-glutamyl cyclotransferase-like"/>
    <property type="match status" value="1"/>
</dbReference>
<dbReference type="AlphaFoldDB" id="A0A1E1KYX0"/>
<feature type="domain" description="Gamma-glutamylcyclotransferase AIG2-like" evidence="4">
    <location>
        <begin position="205"/>
        <end position="299"/>
    </location>
</feature>
<dbReference type="EMBL" id="FJUX01000062">
    <property type="protein sequence ID" value="CZT03457.1"/>
    <property type="molecule type" value="Genomic_DNA"/>
</dbReference>